<reference evidence="5 6" key="1">
    <citation type="submission" date="2022-10" db="EMBL/GenBank/DDBJ databases">
        <title>Paucibacter sp. hw1 Genome sequencing.</title>
        <authorList>
            <person name="Park S."/>
        </authorList>
    </citation>
    <scope>NUCLEOTIDE SEQUENCE [LARGE SCALE GENOMIC DNA]</scope>
    <source>
        <strain evidence="6">hw1</strain>
    </source>
</reference>
<evidence type="ECO:0000256" key="3">
    <source>
        <dbReference type="ARBA" id="ARBA00022764"/>
    </source>
</evidence>
<gene>
    <name evidence="5" type="primary">flgA</name>
    <name evidence="5" type="ORF">PRZ03_19490</name>
</gene>
<feature type="domain" description="SAF" evidence="4">
    <location>
        <begin position="133"/>
        <end position="195"/>
    </location>
</feature>
<name>A0ABT5KK51_9BURK</name>
<organism evidence="5 6">
    <name type="scientific">Roseateles albus</name>
    <dbReference type="NCBI Taxonomy" id="2987525"/>
    <lineage>
        <taxon>Bacteria</taxon>
        <taxon>Pseudomonadati</taxon>
        <taxon>Pseudomonadota</taxon>
        <taxon>Betaproteobacteria</taxon>
        <taxon>Burkholderiales</taxon>
        <taxon>Sphaerotilaceae</taxon>
        <taxon>Roseateles</taxon>
    </lineage>
</organism>
<dbReference type="InterPro" id="IPR017585">
    <property type="entry name" value="SAF_FlgA"/>
</dbReference>
<evidence type="ECO:0000256" key="1">
    <source>
        <dbReference type="ARBA" id="ARBA00004418"/>
    </source>
</evidence>
<dbReference type="Pfam" id="PF17656">
    <property type="entry name" value="ChapFlgA_N"/>
    <property type="match status" value="1"/>
</dbReference>
<keyword evidence="3" id="KW-0574">Periplasm</keyword>
<keyword evidence="5" id="KW-0282">Flagellum</keyword>
<sequence length="257" mass="27379">MFKLRPTPLQLRAHRAARMLGRCKRFLLGLAVCSSTGMAQDMRGLNTELSTELSAQVQQIAQAGARAGMPAQARVDVQVGRLDPRLKLAPCQQVQAYLPPGLPMWGRTRIGIRCLDGTVRWNVSLPVTVKVYARALVAADALPAGAVLTQALLGSAEIDIAAEAGAVFSDATSLVGRTLIRPLAAGEAVRSNSLKVRQWFAAGDTVMVRAVGSGFAVAREGQAMTAGLEGQSVKVRFENGRIISGRVVGERHVEMLL</sequence>
<comment type="caution">
    <text evidence="5">The sequence shown here is derived from an EMBL/GenBank/DDBJ whole genome shotgun (WGS) entry which is preliminary data.</text>
</comment>
<dbReference type="Gene3D" id="2.30.30.760">
    <property type="match status" value="1"/>
</dbReference>
<evidence type="ECO:0000259" key="4">
    <source>
        <dbReference type="SMART" id="SM00858"/>
    </source>
</evidence>
<keyword evidence="2" id="KW-0732">Signal</keyword>
<keyword evidence="6" id="KW-1185">Reference proteome</keyword>
<accession>A0ABT5KK51</accession>
<dbReference type="InterPro" id="IPR013974">
    <property type="entry name" value="SAF"/>
</dbReference>
<dbReference type="CDD" id="cd11614">
    <property type="entry name" value="SAF_CpaB_FlgA_like"/>
    <property type="match status" value="1"/>
</dbReference>
<dbReference type="InterPro" id="IPR039246">
    <property type="entry name" value="Flagellar_FlgA"/>
</dbReference>
<dbReference type="NCBIfam" id="TIGR03170">
    <property type="entry name" value="flgA_cterm"/>
    <property type="match status" value="1"/>
</dbReference>
<comment type="subcellular location">
    <subcellularLocation>
        <location evidence="1">Periplasm</location>
    </subcellularLocation>
</comment>
<dbReference type="Gene3D" id="3.90.1210.10">
    <property type="entry name" value="Antifreeze-like/N-acetylneuraminic acid synthase C-terminal domain"/>
    <property type="match status" value="1"/>
</dbReference>
<proteinExistence type="predicted"/>
<keyword evidence="5" id="KW-0969">Cilium</keyword>
<evidence type="ECO:0000313" key="5">
    <source>
        <dbReference type="EMBL" id="MDC8773762.1"/>
    </source>
</evidence>
<dbReference type="EMBL" id="JAQQXT010000014">
    <property type="protein sequence ID" value="MDC8773762.1"/>
    <property type="molecule type" value="Genomic_DNA"/>
</dbReference>
<dbReference type="SMART" id="SM00858">
    <property type="entry name" value="SAF"/>
    <property type="match status" value="1"/>
</dbReference>
<evidence type="ECO:0000256" key="2">
    <source>
        <dbReference type="ARBA" id="ARBA00022729"/>
    </source>
</evidence>
<dbReference type="InterPro" id="IPR041231">
    <property type="entry name" value="FlgA_N"/>
</dbReference>
<dbReference type="PANTHER" id="PTHR36307">
    <property type="entry name" value="FLAGELLA BASAL BODY P-RING FORMATION PROTEIN FLGA"/>
    <property type="match status" value="1"/>
</dbReference>
<protein>
    <submittedName>
        <fullName evidence="5">Flagellar basal body P-ring formation chaperone FlgA</fullName>
    </submittedName>
</protein>
<keyword evidence="5" id="KW-0966">Cell projection</keyword>
<dbReference type="Proteomes" id="UP001221189">
    <property type="component" value="Unassembled WGS sequence"/>
</dbReference>
<dbReference type="PANTHER" id="PTHR36307:SF1">
    <property type="entry name" value="FLAGELLA BASAL BODY P-RING FORMATION PROTEIN FLGA"/>
    <property type="match status" value="1"/>
</dbReference>
<dbReference type="RefSeq" id="WP_273601899.1">
    <property type="nucleotide sequence ID" value="NZ_JAQQXT010000014.1"/>
</dbReference>
<dbReference type="Pfam" id="PF13144">
    <property type="entry name" value="ChapFlgA"/>
    <property type="match status" value="1"/>
</dbReference>
<evidence type="ECO:0000313" key="6">
    <source>
        <dbReference type="Proteomes" id="UP001221189"/>
    </source>
</evidence>